<keyword evidence="5 13" id="KW-0808">Transferase</keyword>
<keyword evidence="10" id="KW-0594">Phospholipid biosynthesis</keyword>
<dbReference type="GO" id="GO:0046474">
    <property type="term" value="P:glycerophospholipid biosynthetic process"/>
    <property type="evidence" value="ECO:0007669"/>
    <property type="project" value="TreeGrafter"/>
</dbReference>
<dbReference type="InterPro" id="IPR000462">
    <property type="entry name" value="CDP-OH_P_trans"/>
</dbReference>
<dbReference type="EMBL" id="QFOZ01000001">
    <property type="protein sequence ID" value="PZP89841.1"/>
    <property type="molecule type" value="Genomic_DNA"/>
</dbReference>
<evidence type="ECO:0000256" key="9">
    <source>
        <dbReference type="ARBA" id="ARBA00023136"/>
    </source>
</evidence>
<dbReference type="AlphaFoldDB" id="A0A2W5ICN7"/>
<evidence type="ECO:0000313" key="15">
    <source>
        <dbReference type="EMBL" id="PZP89841.1"/>
    </source>
</evidence>
<evidence type="ECO:0000256" key="1">
    <source>
        <dbReference type="ARBA" id="ARBA00004141"/>
    </source>
</evidence>
<dbReference type="GO" id="GO:0008444">
    <property type="term" value="F:CDP-diacylglycerol-glycerol-3-phosphate 3-phosphatidyltransferase activity"/>
    <property type="evidence" value="ECO:0007669"/>
    <property type="project" value="UniProtKB-UniRule"/>
</dbReference>
<comment type="caution">
    <text evidence="15">The sequence shown here is derived from an EMBL/GenBank/DDBJ whole genome shotgun (WGS) entry which is preliminary data.</text>
</comment>
<evidence type="ECO:0000256" key="8">
    <source>
        <dbReference type="ARBA" id="ARBA00023098"/>
    </source>
</evidence>
<dbReference type="InterPro" id="IPR004570">
    <property type="entry name" value="Phosphatidylglycerol_P_synth"/>
</dbReference>
<keyword evidence="4" id="KW-0444">Lipid biosynthesis</keyword>
<dbReference type="InterPro" id="IPR048254">
    <property type="entry name" value="CDP_ALCOHOL_P_TRANSF_CS"/>
</dbReference>
<evidence type="ECO:0000256" key="12">
    <source>
        <dbReference type="NCBIfam" id="TIGR00560"/>
    </source>
</evidence>
<evidence type="ECO:0000256" key="4">
    <source>
        <dbReference type="ARBA" id="ARBA00022516"/>
    </source>
</evidence>
<comment type="subcellular location">
    <subcellularLocation>
        <location evidence="1">Membrane</location>
        <topology evidence="1">Multi-pass membrane protein</topology>
    </subcellularLocation>
</comment>
<reference evidence="15 16" key="1">
    <citation type="submission" date="2017-08" db="EMBL/GenBank/DDBJ databases">
        <title>Infants hospitalized years apart are colonized by the same room-sourced microbial strains.</title>
        <authorList>
            <person name="Brooks B."/>
            <person name="Olm M.R."/>
            <person name="Firek B.A."/>
            <person name="Baker R."/>
            <person name="Thomas B.C."/>
            <person name="Morowitz M.J."/>
            <person name="Banfield J.F."/>
        </authorList>
    </citation>
    <scope>NUCLEOTIDE SEQUENCE [LARGE SCALE GENOMIC DNA]</scope>
    <source>
        <strain evidence="15">S2_006_000_R1_57</strain>
    </source>
</reference>
<feature type="transmembrane region" description="Helical" evidence="14">
    <location>
        <begin position="42"/>
        <end position="59"/>
    </location>
</feature>
<dbReference type="GO" id="GO:0016020">
    <property type="term" value="C:membrane"/>
    <property type="evidence" value="ECO:0007669"/>
    <property type="project" value="UniProtKB-SubCell"/>
</dbReference>
<dbReference type="InterPro" id="IPR050324">
    <property type="entry name" value="CDP-alcohol_PTase-I"/>
</dbReference>
<evidence type="ECO:0000256" key="14">
    <source>
        <dbReference type="SAM" id="Phobius"/>
    </source>
</evidence>
<dbReference type="Pfam" id="PF01066">
    <property type="entry name" value="CDP-OH_P_transf"/>
    <property type="match status" value="1"/>
</dbReference>
<keyword evidence="6 14" id="KW-0812">Transmembrane</keyword>
<dbReference type="PANTHER" id="PTHR14269:SF52">
    <property type="entry name" value="PHOSPHATIDYLGLYCEROPHOSPHATE SYNTHASE-RELATED"/>
    <property type="match status" value="1"/>
</dbReference>
<comment type="similarity">
    <text evidence="3 13">Belongs to the CDP-alcohol phosphatidyltransferase class-I family.</text>
</comment>
<keyword evidence="11" id="KW-1208">Phospholipid metabolism</keyword>
<dbReference type="Gene3D" id="1.20.120.1760">
    <property type="match status" value="1"/>
</dbReference>
<proteinExistence type="inferred from homology"/>
<evidence type="ECO:0000256" key="11">
    <source>
        <dbReference type="ARBA" id="ARBA00023264"/>
    </source>
</evidence>
<keyword evidence="8" id="KW-0443">Lipid metabolism</keyword>
<evidence type="ECO:0000313" key="16">
    <source>
        <dbReference type="Proteomes" id="UP000248606"/>
    </source>
</evidence>
<evidence type="ECO:0000256" key="2">
    <source>
        <dbReference type="ARBA" id="ARBA00005074"/>
    </source>
</evidence>
<keyword evidence="7 14" id="KW-1133">Transmembrane helix</keyword>
<dbReference type="RefSeq" id="WP_303678574.1">
    <property type="nucleotide sequence ID" value="NZ_CAKZIO010000003.1"/>
</dbReference>
<evidence type="ECO:0000256" key="7">
    <source>
        <dbReference type="ARBA" id="ARBA00022989"/>
    </source>
</evidence>
<dbReference type="PIRSF" id="PIRSF000847">
    <property type="entry name" value="Phos_ph_gly_syn"/>
    <property type="match status" value="1"/>
</dbReference>
<evidence type="ECO:0000256" key="6">
    <source>
        <dbReference type="ARBA" id="ARBA00022692"/>
    </source>
</evidence>
<dbReference type="PANTHER" id="PTHR14269">
    <property type="entry name" value="CDP-DIACYLGLYCEROL--GLYCEROL-3-PHOSPHATE 3-PHOSPHATIDYLTRANSFERASE-RELATED"/>
    <property type="match status" value="1"/>
</dbReference>
<evidence type="ECO:0000256" key="3">
    <source>
        <dbReference type="ARBA" id="ARBA00010441"/>
    </source>
</evidence>
<accession>A0A2W5ICN7</accession>
<evidence type="ECO:0000256" key="5">
    <source>
        <dbReference type="ARBA" id="ARBA00022679"/>
    </source>
</evidence>
<name>A0A2W5ICN7_9ACTN</name>
<comment type="pathway">
    <text evidence="2">Lipid metabolism; phospholipid metabolism.</text>
</comment>
<keyword evidence="9 14" id="KW-0472">Membrane</keyword>
<dbReference type="NCBIfam" id="TIGR00560">
    <property type="entry name" value="pgsA"/>
    <property type="match status" value="1"/>
</dbReference>
<sequence length="211" mass="23432">MAVKEESQAKVWNLPNILTVIRIILVPVFLVVFFCGTPTYKARAWAVVIFCVAMATDTADGRIARHYDLVTNFGKIADPIADKAIMAASLISLNVIGKLWWWVTAIILIREIGITVWRFTVLKERIVPASRGGKLKTMVQTLAVFLLLIPYDGWLEWCGWIVMGVAVVLTIVTGVDYLWKAYHPSPEEPENTIADNVGTVPHTAVKLGKQG</sequence>
<dbReference type="InterPro" id="IPR043130">
    <property type="entry name" value="CDP-OH_PTrfase_TM_dom"/>
</dbReference>
<organism evidence="15 16">
    <name type="scientific">Lawsonella clevelandensis</name>
    <dbReference type="NCBI Taxonomy" id="1528099"/>
    <lineage>
        <taxon>Bacteria</taxon>
        <taxon>Bacillati</taxon>
        <taxon>Actinomycetota</taxon>
        <taxon>Actinomycetes</taxon>
        <taxon>Mycobacteriales</taxon>
        <taxon>Lawsonellaceae</taxon>
        <taxon>Lawsonella</taxon>
    </lineage>
</organism>
<feature type="transmembrane region" description="Helical" evidence="14">
    <location>
        <begin position="157"/>
        <end position="179"/>
    </location>
</feature>
<dbReference type="Proteomes" id="UP000248606">
    <property type="component" value="Unassembled WGS sequence"/>
</dbReference>
<dbReference type="EC" id="2.7.8.5" evidence="12"/>
<gene>
    <name evidence="15" type="primary">pgsA</name>
    <name evidence="15" type="ORF">DI579_01385</name>
</gene>
<evidence type="ECO:0000256" key="10">
    <source>
        <dbReference type="ARBA" id="ARBA00023209"/>
    </source>
</evidence>
<protein>
    <recommendedName>
        <fullName evidence="12">CDP-diacylglycerol--glycerol-3-phosphate 3-phosphatidyltransferase</fullName>
        <ecNumber evidence="12">2.7.8.5</ecNumber>
    </recommendedName>
</protein>
<dbReference type="PROSITE" id="PS00379">
    <property type="entry name" value="CDP_ALCOHOL_P_TRANSF"/>
    <property type="match status" value="1"/>
</dbReference>
<feature type="transmembrane region" description="Helical" evidence="14">
    <location>
        <begin position="12"/>
        <end position="35"/>
    </location>
</feature>
<evidence type="ECO:0000256" key="13">
    <source>
        <dbReference type="RuleBase" id="RU003750"/>
    </source>
</evidence>
<dbReference type="UniPathway" id="UPA00085"/>